<dbReference type="Gene3D" id="2.60.40.790">
    <property type="match status" value="1"/>
</dbReference>
<dbReference type="InterPro" id="IPR007009">
    <property type="entry name" value="Shq1_C"/>
</dbReference>
<name>A0AAD5X1K1_9FUNG</name>
<dbReference type="InterPro" id="IPR007052">
    <property type="entry name" value="CS_dom"/>
</dbReference>
<proteinExistence type="inferred from homology"/>
<evidence type="ECO:0000256" key="1">
    <source>
        <dbReference type="ARBA" id="ARBA00005607"/>
    </source>
</evidence>
<dbReference type="AlphaFoldDB" id="A0AAD5X1K1"/>
<dbReference type="GO" id="GO:0005654">
    <property type="term" value="C:nucleoplasm"/>
    <property type="evidence" value="ECO:0007669"/>
    <property type="project" value="TreeGrafter"/>
</dbReference>
<accession>A0AAD5X1K1</accession>
<evidence type="ECO:0000259" key="3">
    <source>
        <dbReference type="PROSITE" id="PS51203"/>
    </source>
</evidence>
<dbReference type="InterPro" id="IPR048696">
    <property type="entry name" value="SHQ1-like_CS"/>
</dbReference>
<feature type="region of interest" description="Disordered" evidence="2">
    <location>
        <begin position="127"/>
        <end position="147"/>
    </location>
</feature>
<feature type="domain" description="CS" evidence="3">
    <location>
        <begin position="1"/>
        <end position="89"/>
    </location>
</feature>
<reference evidence="4" key="1">
    <citation type="submission" date="2020-05" db="EMBL/GenBank/DDBJ databases">
        <title>Phylogenomic resolution of chytrid fungi.</title>
        <authorList>
            <person name="Stajich J.E."/>
            <person name="Amses K."/>
            <person name="Simmons R."/>
            <person name="Seto K."/>
            <person name="Myers J."/>
            <person name="Bonds A."/>
            <person name="Quandt C.A."/>
            <person name="Barry K."/>
            <person name="Liu P."/>
            <person name="Grigoriev I."/>
            <person name="Longcore J.E."/>
            <person name="James T.Y."/>
        </authorList>
    </citation>
    <scope>NUCLEOTIDE SEQUENCE</scope>
    <source>
        <strain evidence="4">JEL0318</strain>
    </source>
</reference>
<comment type="caution">
    <text evidence="4">The sequence shown here is derived from an EMBL/GenBank/DDBJ whole genome shotgun (WGS) entry which is preliminary data.</text>
</comment>
<dbReference type="CDD" id="cd00298">
    <property type="entry name" value="ACD_sHsps_p23-like"/>
    <property type="match status" value="1"/>
</dbReference>
<sequence length="520" mass="58859">MLTPAFTVSQDDDFVTVLLTCPYVKAQEVEFYIEGQEFKFFVHPYFLRLTFPGSLIEDGRESASYDIDKGEITVKLPKETSGQHFPDLDLLTKLMATKSQSAATATNTSLVETPALPKPLIEVVGETGPEETSQQPDVPADSDDEDEEIDWEFPQELPKPQLSTGSHYGFNNAYSGHGSHISQVARDIIDILDVEISTPQSRREQRLTREELKFDDDHYMYEEETMSLVSICFVAHMEMHRADFINDEEIQRLIKFRPESWSALKRIQKAKVNAPTPATDPKPAVSEAVAPIPDSDTTMSESTPLDIITSSIPQPQPSTSDPWLDFTDHEQEQMRSLPNKRYLVDDERSIFLGLIDILFAYCYNHRTTEGENTVESFWTICKLSATLSSFETFTSLPDTLQTCIRRSLTYPLYRHFALSVRVIEDVAVLFKLGKRAILKALLEVREILRSDEVGYLLRGLWVDDYCVWVQSASDKTIRNLASELNHIKIGKSDVGFPLEELETLAKEAGNGDEDEEMADS</sequence>
<evidence type="ECO:0000256" key="2">
    <source>
        <dbReference type="SAM" id="MobiDB-lite"/>
    </source>
</evidence>
<dbReference type="SUPFAM" id="SSF49764">
    <property type="entry name" value="HSP20-like chaperones"/>
    <property type="match status" value="1"/>
</dbReference>
<dbReference type="PANTHER" id="PTHR12967">
    <property type="entry name" value="PROTEIN SHQ1 HOMOLOG"/>
    <property type="match status" value="1"/>
</dbReference>
<dbReference type="Pfam" id="PF21413">
    <property type="entry name" value="SHQ1-like_CS"/>
    <property type="match status" value="1"/>
</dbReference>
<dbReference type="InterPro" id="IPR039742">
    <property type="entry name" value="Shq1"/>
</dbReference>
<dbReference type="PANTHER" id="PTHR12967:SF0">
    <property type="entry name" value="PROTEIN SHQ1 HOMOLOG"/>
    <property type="match status" value="1"/>
</dbReference>
<dbReference type="InterPro" id="IPR008978">
    <property type="entry name" value="HSP20-like_chaperone"/>
</dbReference>
<dbReference type="Pfam" id="PF04925">
    <property type="entry name" value="SHQ1"/>
    <property type="match status" value="1"/>
</dbReference>
<dbReference type="GO" id="GO:0005737">
    <property type="term" value="C:cytoplasm"/>
    <property type="evidence" value="ECO:0007669"/>
    <property type="project" value="TreeGrafter"/>
</dbReference>
<evidence type="ECO:0000313" key="5">
    <source>
        <dbReference type="Proteomes" id="UP001212841"/>
    </source>
</evidence>
<comment type="similarity">
    <text evidence="1">Belongs to the SHQ1 family.</text>
</comment>
<protein>
    <submittedName>
        <fullName evidence="4">Hsp90 cochaperone shq1</fullName>
    </submittedName>
</protein>
<keyword evidence="5" id="KW-1185">Reference proteome</keyword>
<dbReference type="GO" id="GO:0051082">
    <property type="term" value="F:unfolded protein binding"/>
    <property type="evidence" value="ECO:0007669"/>
    <property type="project" value="TreeGrafter"/>
</dbReference>
<dbReference type="GO" id="GO:0000493">
    <property type="term" value="P:box H/ACA snoRNP assembly"/>
    <property type="evidence" value="ECO:0007669"/>
    <property type="project" value="InterPro"/>
</dbReference>
<dbReference type="EMBL" id="JADGJD010000523">
    <property type="protein sequence ID" value="KAJ3050361.1"/>
    <property type="molecule type" value="Genomic_DNA"/>
</dbReference>
<dbReference type="PROSITE" id="PS51203">
    <property type="entry name" value="CS"/>
    <property type="match status" value="1"/>
</dbReference>
<organism evidence="4 5">
    <name type="scientific">Rhizophlyctis rosea</name>
    <dbReference type="NCBI Taxonomy" id="64517"/>
    <lineage>
        <taxon>Eukaryota</taxon>
        <taxon>Fungi</taxon>
        <taxon>Fungi incertae sedis</taxon>
        <taxon>Chytridiomycota</taxon>
        <taxon>Chytridiomycota incertae sedis</taxon>
        <taxon>Chytridiomycetes</taxon>
        <taxon>Rhizophlyctidales</taxon>
        <taxon>Rhizophlyctidaceae</taxon>
        <taxon>Rhizophlyctis</taxon>
    </lineage>
</organism>
<gene>
    <name evidence="4" type="primary">SHQ1</name>
    <name evidence="4" type="ORF">HK097_008683</name>
</gene>
<dbReference type="Proteomes" id="UP001212841">
    <property type="component" value="Unassembled WGS sequence"/>
</dbReference>
<evidence type="ECO:0000313" key="4">
    <source>
        <dbReference type="EMBL" id="KAJ3050361.1"/>
    </source>
</evidence>